<dbReference type="OrthoDB" id="2757443at2759"/>
<feature type="compositionally biased region" description="Low complexity" evidence="1">
    <location>
        <begin position="117"/>
        <end position="128"/>
    </location>
</feature>
<dbReference type="Gene3D" id="3.40.970.10">
    <property type="entry name" value="Ribonuclease H1, N-terminal domain"/>
    <property type="match status" value="1"/>
</dbReference>
<protein>
    <recommendedName>
        <fullName evidence="2">Ribonuclease H1 N-terminal domain-containing protein</fullName>
    </recommendedName>
</protein>
<evidence type="ECO:0000313" key="4">
    <source>
        <dbReference type="Proteomes" id="UP000184267"/>
    </source>
</evidence>
<dbReference type="SUPFAM" id="SSF55658">
    <property type="entry name" value="L9 N-domain-like"/>
    <property type="match status" value="1"/>
</dbReference>
<dbReference type="Pfam" id="PF01693">
    <property type="entry name" value="Cauli_VI"/>
    <property type="match status" value="1"/>
</dbReference>
<dbReference type="STRING" id="154538.A0A1M2VW54"/>
<feature type="region of interest" description="Disordered" evidence="1">
    <location>
        <begin position="84"/>
        <end position="141"/>
    </location>
</feature>
<reference evidence="3 4" key="1">
    <citation type="submission" date="2016-10" db="EMBL/GenBank/DDBJ databases">
        <title>Genome sequence of the basidiomycete white-rot fungus Trametes pubescens.</title>
        <authorList>
            <person name="Makela M.R."/>
            <person name="Granchi Z."/>
            <person name="Peng M."/>
            <person name="De Vries R.P."/>
            <person name="Grigoriev I."/>
            <person name="Riley R."/>
            <person name="Hilden K."/>
        </authorList>
    </citation>
    <scope>NUCLEOTIDE SEQUENCE [LARGE SCALE GENOMIC DNA]</scope>
    <source>
        <strain evidence="3 4">FBCC735</strain>
    </source>
</reference>
<gene>
    <name evidence="3" type="ORF">TRAPUB_11698</name>
</gene>
<feature type="non-terminal residue" evidence="3">
    <location>
        <position position="1"/>
    </location>
</feature>
<dbReference type="InterPro" id="IPR009027">
    <property type="entry name" value="Ribosomal_bL9/RNase_H1_N"/>
</dbReference>
<dbReference type="AlphaFoldDB" id="A0A1M2VW54"/>
<feature type="domain" description="Ribonuclease H1 N-terminal" evidence="2">
    <location>
        <begin position="157"/>
        <end position="197"/>
    </location>
</feature>
<comment type="caution">
    <text evidence="3">The sequence shown here is derived from an EMBL/GenBank/DDBJ whole genome shotgun (WGS) entry which is preliminary data.</text>
</comment>
<dbReference type="EMBL" id="MNAD01000582">
    <property type="protein sequence ID" value="OJT11756.1"/>
    <property type="molecule type" value="Genomic_DNA"/>
</dbReference>
<name>A0A1M2VW54_TRAPU</name>
<accession>A0A1M2VW54</accession>
<evidence type="ECO:0000259" key="2">
    <source>
        <dbReference type="Pfam" id="PF01693"/>
    </source>
</evidence>
<feature type="region of interest" description="Disordered" evidence="1">
    <location>
        <begin position="1"/>
        <end position="48"/>
    </location>
</feature>
<feature type="compositionally biased region" description="Basic and acidic residues" evidence="1">
    <location>
        <begin position="30"/>
        <end position="46"/>
    </location>
</feature>
<sequence>RTGPDPATLLPEFDHLSLGGVPRPSLGETKPPERDAETRRTARRDGAAAASVTINITVNAADATPVTVNTASVIEQVSSPDMRVRLPPRLATPSRPVLSDSTDLRAGAPHATHSLSPPNGDPALANPAAPAPASPAVQSHRNAWQHIEPNDCRHCKKWYVITAGLRVGIWNSWLDMEDYIDVPGRRFQSFTTREDADHHYALAKREGRVRLLMK</sequence>
<evidence type="ECO:0000256" key="1">
    <source>
        <dbReference type="SAM" id="MobiDB-lite"/>
    </source>
</evidence>
<organism evidence="3 4">
    <name type="scientific">Trametes pubescens</name>
    <name type="common">White-rot fungus</name>
    <dbReference type="NCBI Taxonomy" id="154538"/>
    <lineage>
        <taxon>Eukaryota</taxon>
        <taxon>Fungi</taxon>
        <taxon>Dikarya</taxon>
        <taxon>Basidiomycota</taxon>
        <taxon>Agaricomycotina</taxon>
        <taxon>Agaricomycetes</taxon>
        <taxon>Polyporales</taxon>
        <taxon>Polyporaceae</taxon>
        <taxon>Trametes</taxon>
    </lineage>
</organism>
<dbReference type="InterPro" id="IPR011320">
    <property type="entry name" value="RNase_H1_N"/>
</dbReference>
<keyword evidence="4" id="KW-1185">Reference proteome</keyword>
<dbReference type="InterPro" id="IPR037056">
    <property type="entry name" value="RNase_H1_N_sf"/>
</dbReference>
<proteinExistence type="predicted"/>
<dbReference type="Proteomes" id="UP000184267">
    <property type="component" value="Unassembled WGS sequence"/>
</dbReference>
<evidence type="ECO:0000313" key="3">
    <source>
        <dbReference type="EMBL" id="OJT11756.1"/>
    </source>
</evidence>